<evidence type="ECO:0000256" key="8">
    <source>
        <dbReference type="ARBA" id="ARBA00023163"/>
    </source>
</evidence>
<evidence type="ECO:0000256" key="3">
    <source>
        <dbReference type="ARBA" id="ARBA00022679"/>
    </source>
</evidence>
<dbReference type="SUPFAM" id="SSF57850">
    <property type="entry name" value="RING/U-box"/>
    <property type="match status" value="1"/>
</dbReference>
<sequence length="237" mass="28092">MPKYGKRKRIGNEKQDPEFPLKPTCTICLESYENRTYVRPCFHSFCFQCIRHWINIASSQCPVCRQAINSFVYNINEEDNAFDEYHLKDKGEKKLHDPPLNIKKYDSPEKRIRLERQKIYRGLVKPTSYPEPLPQHAQFEVLTTEYIPRTRVFLQNEYRNIMGIEEPDGFLIDHLIKVLSMPSQEKKNTMYDEKTIQELATWLDDDTEVAKRLLNELIAYLKSGLSYRHFISAAMYD</sequence>
<dbReference type="PROSITE" id="PS00518">
    <property type="entry name" value="ZF_RING_1"/>
    <property type="match status" value="1"/>
</dbReference>
<dbReference type="PROSITE" id="PS50089">
    <property type="entry name" value="ZF_RING_2"/>
    <property type="match status" value="1"/>
</dbReference>
<dbReference type="InterPro" id="IPR013083">
    <property type="entry name" value="Znf_RING/FYVE/PHD"/>
</dbReference>
<keyword evidence="8" id="KW-0804">Transcription</keyword>
<dbReference type="Proteomes" id="UP000093000">
    <property type="component" value="Unassembled WGS sequence"/>
</dbReference>
<evidence type="ECO:0000313" key="11">
    <source>
        <dbReference type="EMBL" id="OBZ86139.1"/>
    </source>
</evidence>
<dbReference type="AlphaFoldDB" id="A0A1C7NBK1"/>
<dbReference type="GO" id="GO:0006513">
    <property type="term" value="P:protein monoubiquitination"/>
    <property type="evidence" value="ECO:0007669"/>
    <property type="project" value="TreeGrafter"/>
</dbReference>
<evidence type="ECO:0000256" key="6">
    <source>
        <dbReference type="ARBA" id="ARBA00022833"/>
    </source>
</evidence>
<dbReference type="InterPro" id="IPR017907">
    <property type="entry name" value="Znf_RING_CS"/>
</dbReference>
<evidence type="ECO:0000313" key="12">
    <source>
        <dbReference type="Proteomes" id="UP000093000"/>
    </source>
</evidence>
<gene>
    <name evidence="11" type="ORF">A0J61_05810</name>
</gene>
<keyword evidence="7" id="KW-0805">Transcription regulation</keyword>
<evidence type="ECO:0000256" key="7">
    <source>
        <dbReference type="ARBA" id="ARBA00023015"/>
    </source>
</evidence>
<reference evidence="11 12" key="1">
    <citation type="submission" date="2016-03" db="EMBL/GenBank/DDBJ databases">
        <title>Choanephora cucurbitarum.</title>
        <authorList>
            <person name="Min B."/>
            <person name="Park H."/>
            <person name="Park J.-H."/>
            <person name="Shin H.-D."/>
            <person name="Choi I.-G."/>
        </authorList>
    </citation>
    <scope>NUCLEOTIDE SEQUENCE [LARGE SCALE GENOMIC DNA]</scope>
    <source>
        <strain evidence="11 12">KUS-F28377</strain>
    </source>
</reference>
<protein>
    <recommendedName>
        <fullName evidence="2">RING-type E3 ubiquitin transferase</fullName>
        <ecNumber evidence="2">2.3.2.27</ecNumber>
    </recommendedName>
</protein>
<keyword evidence="4" id="KW-0479">Metal-binding</keyword>
<dbReference type="EC" id="2.3.2.27" evidence="2"/>
<dbReference type="GO" id="GO:0008270">
    <property type="term" value="F:zinc ion binding"/>
    <property type="evidence" value="ECO:0007669"/>
    <property type="project" value="UniProtKB-KW"/>
</dbReference>
<dbReference type="InterPro" id="IPR001841">
    <property type="entry name" value="Znf_RING"/>
</dbReference>
<comment type="catalytic activity">
    <reaction evidence="1">
        <text>S-ubiquitinyl-[E2 ubiquitin-conjugating enzyme]-L-cysteine + [acceptor protein]-L-lysine = [E2 ubiquitin-conjugating enzyme]-L-cysteine + N(6)-ubiquitinyl-[acceptor protein]-L-lysine.</text>
        <dbReference type="EC" id="2.3.2.27"/>
    </reaction>
</comment>
<keyword evidence="3" id="KW-0808">Transferase</keyword>
<organism evidence="11 12">
    <name type="scientific">Choanephora cucurbitarum</name>
    <dbReference type="NCBI Taxonomy" id="101091"/>
    <lineage>
        <taxon>Eukaryota</taxon>
        <taxon>Fungi</taxon>
        <taxon>Fungi incertae sedis</taxon>
        <taxon>Mucoromycota</taxon>
        <taxon>Mucoromycotina</taxon>
        <taxon>Mucoromycetes</taxon>
        <taxon>Mucorales</taxon>
        <taxon>Mucorineae</taxon>
        <taxon>Choanephoraceae</taxon>
        <taxon>Choanephoroideae</taxon>
        <taxon>Choanephora</taxon>
    </lineage>
</organism>
<dbReference type="PANTHER" id="PTHR46077:SF1">
    <property type="entry name" value="TOP1 BINDING ARGININE_SERINE RICH PROTEIN, E3 UBIQUITIN LIGASE"/>
    <property type="match status" value="1"/>
</dbReference>
<feature type="domain" description="RING-type" evidence="10">
    <location>
        <begin position="25"/>
        <end position="65"/>
    </location>
</feature>
<dbReference type="GO" id="GO:0061630">
    <property type="term" value="F:ubiquitin protein ligase activity"/>
    <property type="evidence" value="ECO:0007669"/>
    <property type="project" value="UniProtKB-EC"/>
</dbReference>
<keyword evidence="12" id="KW-1185">Reference proteome</keyword>
<dbReference type="Gene3D" id="3.30.40.10">
    <property type="entry name" value="Zinc/RING finger domain, C3HC4 (zinc finger)"/>
    <property type="match status" value="1"/>
</dbReference>
<comment type="caution">
    <text evidence="11">The sequence shown here is derived from an EMBL/GenBank/DDBJ whole genome shotgun (WGS) entry which is preliminary data.</text>
</comment>
<evidence type="ECO:0000256" key="1">
    <source>
        <dbReference type="ARBA" id="ARBA00000900"/>
    </source>
</evidence>
<dbReference type="SMART" id="SM00184">
    <property type="entry name" value="RING"/>
    <property type="match status" value="1"/>
</dbReference>
<dbReference type="OrthoDB" id="21204at2759"/>
<dbReference type="InterPro" id="IPR018957">
    <property type="entry name" value="Znf_C3HC4_RING-type"/>
</dbReference>
<name>A0A1C7NBK1_9FUNG</name>
<evidence type="ECO:0000259" key="10">
    <source>
        <dbReference type="PROSITE" id="PS50089"/>
    </source>
</evidence>
<dbReference type="GO" id="GO:0000209">
    <property type="term" value="P:protein polyubiquitination"/>
    <property type="evidence" value="ECO:0007669"/>
    <property type="project" value="TreeGrafter"/>
</dbReference>
<dbReference type="PANTHER" id="PTHR46077">
    <property type="entry name" value="E3 UBIQUITIN-PROTEIN LIGASE TOPORS"/>
    <property type="match status" value="1"/>
</dbReference>
<keyword evidence="5 9" id="KW-0863">Zinc-finger</keyword>
<evidence type="ECO:0000256" key="9">
    <source>
        <dbReference type="PROSITE-ProRule" id="PRU00175"/>
    </source>
</evidence>
<accession>A0A1C7NBK1</accession>
<evidence type="ECO:0000256" key="4">
    <source>
        <dbReference type="ARBA" id="ARBA00022723"/>
    </source>
</evidence>
<dbReference type="Pfam" id="PF00097">
    <property type="entry name" value="zf-C3HC4"/>
    <property type="match status" value="1"/>
</dbReference>
<keyword evidence="6" id="KW-0862">Zinc</keyword>
<dbReference type="STRING" id="101091.A0A1C7NBK1"/>
<proteinExistence type="predicted"/>
<evidence type="ECO:0000256" key="2">
    <source>
        <dbReference type="ARBA" id="ARBA00012483"/>
    </source>
</evidence>
<evidence type="ECO:0000256" key="5">
    <source>
        <dbReference type="ARBA" id="ARBA00022771"/>
    </source>
</evidence>
<dbReference type="InParanoid" id="A0A1C7NBK1"/>
<dbReference type="EMBL" id="LUGH01000325">
    <property type="protein sequence ID" value="OBZ86139.1"/>
    <property type="molecule type" value="Genomic_DNA"/>
</dbReference>